<evidence type="ECO:0000313" key="3">
    <source>
        <dbReference type="Proteomes" id="UP000439903"/>
    </source>
</evidence>
<feature type="transmembrane region" description="Helical" evidence="1">
    <location>
        <begin position="34"/>
        <end position="57"/>
    </location>
</feature>
<comment type="caution">
    <text evidence="2">The sequence shown here is derived from an EMBL/GenBank/DDBJ whole genome shotgun (WGS) entry which is preliminary data.</text>
</comment>
<accession>A0A8H4AKM6</accession>
<name>A0A8H4AKM6_GIGMA</name>
<feature type="transmembrane region" description="Helical" evidence="1">
    <location>
        <begin position="88"/>
        <end position="111"/>
    </location>
</feature>
<feature type="transmembrane region" description="Helical" evidence="1">
    <location>
        <begin position="252"/>
        <end position="275"/>
    </location>
</feature>
<dbReference type="Proteomes" id="UP000439903">
    <property type="component" value="Unassembled WGS sequence"/>
</dbReference>
<dbReference type="AlphaFoldDB" id="A0A8H4AKM6"/>
<gene>
    <name evidence="2" type="ORF">F8M41_018989</name>
</gene>
<feature type="transmembrane region" description="Helical" evidence="1">
    <location>
        <begin position="295"/>
        <end position="322"/>
    </location>
</feature>
<reference evidence="2 3" key="1">
    <citation type="journal article" date="2019" name="Environ. Microbiol.">
        <title>At the nexus of three kingdoms: the genome of the mycorrhizal fungus Gigaspora margarita provides insights into plant, endobacterial and fungal interactions.</title>
        <authorList>
            <person name="Venice F."/>
            <person name="Ghignone S."/>
            <person name="Salvioli di Fossalunga A."/>
            <person name="Amselem J."/>
            <person name="Novero M."/>
            <person name="Xianan X."/>
            <person name="Sedzielewska Toro K."/>
            <person name="Morin E."/>
            <person name="Lipzen A."/>
            <person name="Grigoriev I.V."/>
            <person name="Henrissat B."/>
            <person name="Martin F.M."/>
            <person name="Bonfante P."/>
        </authorList>
    </citation>
    <scope>NUCLEOTIDE SEQUENCE [LARGE SCALE GENOMIC DNA]</scope>
    <source>
        <strain evidence="2 3">BEG34</strain>
    </source>
</reference>
<feature type="transmembrane region" description="Helical" evidence="1">
    <location>
        <begin position="186"/>
        <end position="207"/>
    </location>
</feature>
<dbReference type="EMBL" id="WTPW01000480">
    <property type="protein sequence ID" value="KAF0507609.1"/>
    <property type="molecule type" value="Genomic_DNA"/>
</dbReference>
<feature type="transmembrane region" description="Helical" evidence="1">
    <location>
        <begin position="222"/>
        <end position="240"/>
    </location>
</feature>
<feature type="transmembrane region" description="Helical" evidence="1">
    <location>
        <begin position="123"/>
        <end position="144"/>
    </location>
</feature>
<dbReference type="PANTHER" id="PTHR16189">
    <property type="entry name" value="TRANSMEMBRANE PROTEIN 104-RELATED"/>
    <property type="match status" value="1"/>
</dbReference>
<evidence type="ECO:0000313" key="2">
    <source>
        <dbReference type="EMBL" id="KAF0507609.1"/>
    </source>
</evidence>
<feature type="transmembrane region" description="Helical" evidence="1">
    <location>
        <begin position="156"/>
        <end position="174"/>
    </location>
</feature>
<evidence type="ECO:0000256" key="1">
    <source>
        <dbReference type="SAM" id="Phobius"/>
    </source>
</evidence>
<dbReference type="PANTHER" id="PTHR16189:SF3">
    <property type="entry name" value="AMINO ACID TRANSPORTER TRANSMEMBRANE DOMAIN-CONTAINING PROTEIN"/>
    <property type="match status" value="1"/>
</dbReference>
<feature type="transmembrane region" description="Helical" evidence="1">
    <location>
        <begin position="548"/>
        <end position="574"/>
    </location>
</feature>
<proteinExistence type="predicted"/>
<feature type="transmembrane region" description="Helical" evidence="1">
    <location>
        <begin position="6"/>
        <end position="27"/>
    </location>
</feature>
<feature type="transmembrane region" description="Helical" evidence="1">
    <location>
        <begin position="334"/>
        <end position="355"/>
    </location>
</feature>
<protein>
    <submittedName>
        <fullName evidence="2">Aaap amino acid permease</fullName>
    </submittedName>
</protein>
<keyword evidence="1" id="KW-1133">Transmembrane helix</keyword>
<keyword evidence="1" id="KW-0472">Membrane</keyword>
<keyword evidence="3" id="KW-1185">Reference proteome</keyword>
<dbReference type="OrthoDB" id="294541at2759"/>
<sequence length="586" mass="65790">MPSNRIGFIGSVSILVSSMIGPGLVIIPSLFRSAGWITPLVMFLISILVAPTSTLLLCEAIGSQQGNERFTQRIEYSMLCSKLITNRIGLVLTQIIIYAAIETFIITSIILSAQLLDNLLIDILMISCGIGIYPEFGWICIGNLGNENGPFENRLMLFTIGFVITIFIAVPMTFMELSNNAKIQIASFFTIILIIITWIVTITFHGLNPERIPIFGPSQDQIIKTVMFNYAFITTVPSLVNKMKKDISIRKVVWTSVFITTICYISLGIIGAMSIKMELTANLITSIRKSELHNSFIGIMNYLFPLVLLAGIPVYAIVIRYNIVRSEACKDKNIAVFLTLLPWTLAIPFQTGYLLNLFTNWTVLVFICSANFIIPFWLYFLSKNQAKNIPMVTITQAKENGTKVEDTEKKAQIAKYLETHVNPTLDKTHDKNVAEKLHNPPMYRNMSPDAVPLSDNPEDFMINSEFTNNNTRLTIPPITTVDPDLFSIYLPSQPSTPQHPSTPRSISTDDEEFYNVFPPPKPFKAFFPNLEEVKNVNEEGRMVEKDDWYSICIAWTAGIISCILIVFAIVYSFVDLSFGIKTSTLL</sequence>
<keyword evidence="1" id="KW-0812">Transmembrane</keyword>
<feature type="transmembrane region" description="Helical" evidence="1">
    <location>
        <begin position="361"/>
        <end position="381"/>
    </location>
</feature>
<organism evidence="2 3">
    <name type="scientific">Gigaspora margarita</name>
    <dbReference type="NCBI Taxonomy" id="4874"/>
    <lineage>
        <taxon>Eukaryota</taxon>
        <taxon>Fungi</taxon>
        <taxon>Fungi incertae sedis</taxon>
        <taxon>Mucoromycota</taxon>
        <taxon>Glomeromycotina</taxon>
        <taxon>Glomeromycetes</taxon>
        <taxon>Diversisporales</taxon>
        <taxon>Gigasporaceae</taxon>
        <taxon>Gigaspora</taxon>
    </lineage>
</organism>